<protein>
    <submittedName>
        <fullName evidence="1">Uncharacterized protein</fullName>
    </submittedName>
</protein>
<dbReference type="AlphaFoldDB" id="A0AA35M8Y7"/>
<organism evidence="1 2">
    <name type="scientific">Clonostachys chloroleuca</name>
    <dbReference type="NCBI Taxonomy" id="1926264"/>
    <lineage>
        <taxon>Eukaryota</taxon>
        <taxon>Fungi</taxon>
        <taxon>Dikarya</taxon>
        <taxon>Ascomycota</taxon>
        <taxon>Pezizomycotina</taxon>
        <taxon>Sordariomycetes</taxon>
        <taxon>Hypocreomycetidae</taxon>
        <taxon>Hypocreales</taxon>
        <taxon>Bionectriaceae</taxon>
        <taxon>Clonostachys</taxon>
    </lineage>
</organism>
<name>A0AA35M8Y7_9HYPO</name>
<dbReference type="Proteomes" id="UP001160390">
    <property type="component" value="Unassembled WGS sequence"/>
</dbReference>
<evidence type="ECO:0000313" key="1">
    <source>
        <dbReference type="EMBL" id="CAI6091896.1"/>
    </source>
</evidence>
<sequence length="70" mass="7916">MQHEHYRVLAELDAAVVPCPASVPLQPPEEEELKSLDRSMLQNSTYTGPMSADADFRSLLLEKCRNDRQS</sequence>
<comment type="caution">
    <text evidence="1">The sequence shown here is derived from an EMBL/GenBank/DDBJ whole genome shotgun (WGS) entry which is preliminary data.</text>
</comment>
<gene>
    <name evidence="1" type="ORF">CCHLO57077_00006076</name>
</gene>
<reference evidence="1" key="1">
    <citation type="submission" date="2023-01" db="EMBL/GenBank/DDBJ databases">
        <authorList>
            <person name="Piombo E."/>
        </authorList>
    </citation>
    <scope>NUCLEOTIDE SEQUENCE</scope>
</reference>
<evidence type="ECO:0000313" key="2">
    <source>
        <dbReference type="Proteomes" id="UP001160390"/>
    </source>
</evidence>
<dbReference type="EMBL" id="CABFNP030001195">
    <property type="protein sequence ID" value="CAI6091896.1"/>
    <property type="molecule type" value="Genomic_DNA"/>
</dbReference>
<proteinExistence type="predicted"/>
<accession>A0AA35M8Y7</accession>
<keyword evidence="2" id="KW-1185">Reference proteome</keyword>